<dbReference type="InterPro" id="IPR001104">
    <property type="entry name" value="3-oxo-5_a-steroid_4-DH_C"/>
</dbReference>
<dbReference type="Pfam" id="PF02544">
    <property type="entry name" value="Steroid_dh"/>
    <property type="match status" value="1"/>
</dbReference>
<evidence type="ECO:0000256" key="5">
    <source>
        <dbReference type="SAM" id="Phobius"/>
    </source>
</evidence>
<evidence type="ECO:0000259" key="6">
    <source>
        <dbReference type="Pfam" id="PF02544"/>
    </source>
</evidence>
<dbReference type="GeneID" id="19947677"/>
<dbReference type="PANTHER" id="PTHR14624">
    <property type="entry name" value="DFG10 PROTEIN"/>
    <property type="match status" value="1"/>
</dbReference>
<evidence type="ECO:0000256" key="3">
    <source>
        <dbReference type="ARBA" id="ARBA00022989"/>
    </source>
</evidence>
<keyword evidence="4 5" id="KW-0472">Membrane</keyword>
<feature type="transmembrane region" description="Helical" evidence="5">
    <location>
        <begin position="98"/>
        <end position="117"/>
    </location>
</feature>
<dbReference type="PANTHER" id="PTHR14624:SF0">
    <property type="entry name" value="POLYPRENOL REDUCTASE"/>
    <property type="match status" value="1"/>
</dbReference>
<reference evidence="7 8" key="1">
    <citation type="submission" date="2012-04" db="EMBL/GenBank/DDBJ databases">
        <title>The Genome Sequence of Saprolegnia declina VS20.</title>
        <authorList>
            <consortium name="The Broad Institute Genome Sequencing Platform"/>
            <person name="Russ C."/>
            <person name="Nusbaum C."/>
            <person name="Tyler B."/>
            <person name="van West P."/>
            <person name="Dieguez-Uribeondo J."/>
            <person name="de Bruijn I."/>
            <person name="Tripathy S."/>
            <person name="Jiang R."/>
            <person name="Young S.K."/>
            <person name="Zeng Q."/>
            <person name="Gargeya S."/>
            <person name="Fitzgerald M."/>
            <person name="Haas B."/>
            <person name="Abouelleil A."/>
            <person name="Alvarado L."/>
            <person name="Arachchi H.M."/>
            <person name="Berlin A."/>
            <person name="Chapman S.B."/>
            <person name="Goldberg J."/>
            <person name="Griggs A."/>
            <person name="Gujja S."/>
            <person name="Hansen M."/>
            <person name="Howarth C."/>
            <person name="Imamovic A."/>
            <person name="Larimer J."/>
            <person name="McCowen C."/>
            <person name="Montmayeur A."/>
            <person name="Murphy C."/>
            <person name="Neiman D."/>
            <person name="Pearson M."/>
            <person name="Priest M."/>
            <person name="Roberts A."/>
            <person name="Saif S."/>
            <person name="Shea T."/>
            <person name="Sisk P."/>
            <person name="Sykes S."/>
            <person name="Wortman J."/>
            <person name="Nusbaum C."/>
            <person name="Birren B."/>
        </authorList>
    </citation>
    <scope>NUCLEOTIDE SEQUENCE [LARGE SCALE GENOMIC DNA]</scope>
    <source>
        <strain evidence="7 8">VS20</strain>
    </source>
</reference>
<keyword evidence="2 5" id="KW-0812">Transmembrane</keyword>
<dbReference type="eggNOG" id="KOG1640">
    <property type="taxonomic scope" value="Eukaryota"/>
</dbReference>
<accession>T0RT69</accession>
<keyword evidence="8" id="KW-1185">Reference proteome</keyword>
<evidence type="ECO:0000313" key="7">
    <source>
        <dbReference type="EMBL" id="EQC35668.1"/>
    </source>
</evidence>
<name>T0RT69_SAPDV</name>
<evidence type="ECO:0000256" key="1">
    <source>
        <dbReference type="ARBA" id="ARBA00004127"/>
    </source>
</evidence>
<dbReference type="GO" id="GO:0016095">
    <property type="term" value="P:polyprenol catabolic process"/>
    <property type="evidence" value="ECO:0007669"/>
    <property type="project" value="TreeGrafter"/>
</dbReference>
<evidence type="ECO:0000313" key="8">
    <source>
        <dbReference type="Proteomes" id="UP000030762"/>
    </source>
</evidence>
<keyword evidence="3 5" id="KW-1133">Transmembrane helix</keyword>
<dbReference type="GO" id="GO:0003865">
    <property type="term" value="F:3-oxo-5-alpha-steroid 4-dehydrogenase activity"/>
    <property type="evidence" value="ECO:0007669"/>
    <property type="project" value="TreeGrafter"/>
</dbReference>
<dbReference type="AlphaFoldDB" id="T0RT69"/>
<sequence>MDTMMTLGAAAWRDPTVASSILRGIWFTLSATALASLVLPPLHALSLHGRFANTASSWQVWKGYFGVFYLIGWLWNGLVLLCAWHPPTALSPFLPPHLSTINGSTLLVLLVLQCHLFRRMMESWAMTDFGASTMHASACLLGVGHYVLVSLSVVLDPAASARDDETSYFGYMLAGVGLFLYASAHQMRCNGLLTNLKRTNQGAYGLPFGDWFDHTWSPLYLAEILIYASFVLVTSGRNVNVVALASWVTVNQAISAARAAAWYQATFPAAKTLHRATLVPRLW</sequence>
<dbReference type="OrthoDB" id="541710at2759"/>
<evidence type="ECO:0000256" key="2">
    <source>
        <dbReference type="ARBA" id="ARBA00022692"/>
    </source>
</evidence>
<feature type="transmembrane region" description="Helical" evidence="5">
    <location>
        <begin position="20"/>
        <end position="42"/>
    </location>
</feature>
<dbReference type="InterPro" id="IPR039698">
    <property type="entry name" value="Dfg10/SRD5A3"/>
</dbReference>
<dbReference type="FunCoup" id="T0RT69">
    <property type="interactions" value="109"/>
</dbReference>
<feature type="transmembrane region" description="Helical" evidence="5">
    <location>
        <begin position="63"/>
        <end position="86"/>
    </location>
</feature>
<dbReference type="VEuPathDB" id="FungiDB:SDRG_06950"/>
<dbReference type="UniPathway" id="UPA00378"/>
<dbReference type="RefSeq" id="XP_008610985.1">
    <property type="nucleotide sequence ID" value="XM_008612763.1"/>
</dbReference>
<organism evidence="7 8">
    <name type="scientific">Saprolegnia diclina (strain VS20)</name>
    <dbReference type="NCBI Taxonomy" id="1156394"/>
    <lineage>
        <taxon>Eukaryota</taxon>
        <taxon>Sar</taxon>
        <taxon>Stramenopiles</taxon>
        <taxon>Oomycota</taxon>
        <taxon>Saprolegniomycetes</taxon>
        <taxon>Saprolegniales</taxon>
        <taxon>Saprolegniaceae</taxon>
        <taxon>Saprolegnia</taxon>
    </lineage>
</organism>
<comment type="subcellular location">
    <subcellularLocation>
        <location evidence="1">Endomembrane system</location>
        <topology evidence="1">Multi-pass membrane protein</topology>
    </subcellularLocation>
</comment>
<dbReference type="OMA" id="HFLFEIC"/>
<dbReference type="PROSITE" id="PS50244">
    <property type="entry name" value="S5A_REDUCTASE"/>
    <property type="match status" value="1"/>
</dbReference>
<dbReference type="STRING" id="1156394.T0RT69"/>
<gene>
    <name evidence="7" type="ORF">SDRG_06950</name>
</gene>
<dbReference type="InParanoid" id="T0RT69"/>
<feature type="domain" description="3-oxo-5-alpha-steroid 4-dehydrogenase C-terminal" evidence="6">
    <location>
        <begin position="170"/>
        <end position="283"/>
    </location>
</feature>
<dbReference type="GO" id="GO:0005783">
    <property type="term" value="C:endoplasmic reticulum"/>
    <property type="evidence" value="ECO:0007669"/>
    <property type="project" value="TreeGrafter"/>
</dbReference>
<dbReference type="Proteomes" id="UP000030762">
    <property type="component" value="Unassembled WGS sequence"/>
</dbReference>
<proteinExistence type="predicted"/>
<feature type="transmembrane region" description="Helical" evidence="5">
    <location>
        <begin position="168"/>
        <end position="184"/>
    </location>
</feature>
<dbReference type="GO" id="GO:0006488">
    <property type="term" value="P:dolichol-linked oligosaccharide biosynthetic process"/>
    <property type="evidence" value="ECO:0007669"/>
    <property type="project" value="InterPro"/>
</dbReference>
<evidence type="ECO:0000256" key="4">
    <source>
        <dbReference type="ARBA" id="ARBA00023136"/>
    </source>
</evidence>
<dbReference type="EMBL" id="JH767150">
    <property type="protein sequence ID" value="EQC35668.1"/>
    <property type="molecule type" value="Genomic_DNA"/>
</dbReference>
<protein>
    <recommendedName>
        <fullName evidence="6">3-oxo-5-alpha-steroid 4-dehydrogenase C-terminal domain-containing protein</fullName>
    </recommendedName>
</protein>
<feature type="transmembrane region" description="Helical" evidence="5">
    <location>
        <begin position="129"/>
        <end position="148"/>
    </location>
</feature>